<organism evidence="1 2">
    <name type="scientific">Edaphobacter modestus</name>
    <dbReference type="NCBI Taxonomy" id="388466"/>
    <lineage>
        <taxon>Bacteria</taxon>
        <taxon>Pseudomonadati</taxon>
        <taxon>Acidobacteriota</taxon>
        <taxon>Terriglobia</taxon>
        <taxon>Terriglobales</taxon>
        <taxon>Acidobacteriaceae</taxon>
        <taxon>Edaphobacter</taxon>
    </lineage>
</organism>
<protein>
    <submittedName>
        <fullName evidence="1">Uncharacterized protein</fullName>
    </submittedName>
</protein>
<proteinExistence type="predicted"/>
<comment type="caution">
    <text evidence="1">The sequence shown here is derived from an EMBL/GenBank/DDBJ whole genome shotgun (WGS) entry which is preliminary data.</text>
</comment>
<accession>A0A4Q7XZL1</accession>
<gene>
    <name evidence="1" type="ORF">BDD14_6580</name>
</gene>
<reference evidence="1 2" key="1">
    <citation type="submission" date="2019-02" db="EMBL/GenBank/DDBJ databases">
        <title>Genomic Encyclopedia of Archaeal and Bacterial Type Strains, Phase II (KMG-II): from individual species to whole genera.</title>
        <authorList>
            <person name="Goeker M."/>
        </authorList>
    </citation>
    <scope>NUCLEOTIDE SEQUENCE [LARGE SCALE GENOMIC DNA]</scope>
    <source>
        <strain evidence="1 2">DSM 18101</strain>
    </source>
</reference>
<dbReference type="EMBL" id="SHKW01000008">
    <property type="protein sequence ID" value="RZU28993.1"/>
    <property type="molecule type" value="Genomic_DNA"/>
</dbReference>
<dbReference type="AlphaFoldDB" id="A0A4Q7XZL1"/>
<evidence type="ECO:0000313" key="2">
    <source>
        <dbReference type="Proteomes" id="UP000292958"/>
    </source>
</evidence>
<dbReference type="Proteomes" id="UP000292958">
    <property type="component" value="Unassembled WGS sequence"/>
</dbReference>
<name>A0A4Q7XZL1_9BACT</name>
<sequence length="91" mass="9830">MVLKGTLVSSFISLLPENTKLCVGKYTADAVPGGQRLKMSYQNGQRCALVAKSSRRNSCTSQPEALVVYEYAASWRTASPSGVSTRSRLAE</sequence>
<evidence type="ECO:0000313" key="1">
    <source>
        <dbReference type="EMBL" id="RZU28993.1"/>
    </source>
</evidence>
<keyword evidence="2" id="KW-1185">Reference proteome</keyword>